<dbReference type="AlphaFoldDB" id="A0A4R7NX14"/>
<sequence length="127" mass="13659">MPLILGMSILLGCQFLGELLVHALSLPVPGPVVGMVVLLVGLMLNGRVPSGLRASGEGLLRYLTLLFVPAGVGIMVHFGLIKTDFWPIVITLVVSTTLTLAVTAKVMEWLTRSTPQDPRDALREDRS</sequence>
<dbReference type="GO" id="GO:0005886">
    <property type="term" value="C:plasma membrane"/>
    <property type="evidence" value="ECO:0007669"/>
    <property type="project" value="UniProtKB-SubCell"/>
</dbReference>
<accession>A0A4R7NX14</accession>
<keyword evidence="5 6" id="KW-0472">Membrane</keyword>
<proteinExistence type="predicted"/>
<evidence type="ECO:0000256" key="1">
    <source>
        <dbReference type="ARBA" id="ARBA00004651"/>
    </source>
</evidence>
<dbReference type="EMBL" id="SOBR01000001">
    <property type="protein sequence ID" value="TDU25241.1"/>
    <property type="molecule type" value="Genomic_DNA"/>
</dbReference>
<feature type="transmembrane region" description="Helical" evidence="6">
    <location>
        <begin position="27"/>
        <end position="46"/>
    </location>
</feature>
<evidence type="ECO:0000256" key="2">
    <source>
        <dbReference type="ARBA" id="ARBA00022475"/>
    </source>
</evidence>
<evidence type="ECO:0000256" key="5">
    <source>
        <dbReference type="ARBA" id="ARBA00023136"/>
    </source>
</evidence>
<gene>
    <name evidence="7" type="ORF">C8E00_101636</name>
</gene>
<evidence type="ECO:0000313" key="7">
    <source>
        <dbReference type="EMBL" id="TDU25241.1"/>
    </source>
</evidence>
<comment type="subcellular location">
    <subcellularLocation>
        <location evidence="1">Cell membrane</location>
        <topology evidence="1">Multi-pass membrane protein</topology>
    </subcellularLocation>
</comment>
<keyword evidence="4 6" id="KW-1133">Transmembrane helix</keyword>
<feature type="transmembrane region" description="Helical" evidence="6">
    <location>
        <begin position="58"/>
        <end position="79"/>
    </location>
</feature>
<organism evidence="7 8">
    <name type="scientific">Chromohalobacter marismortui</name>
    <dbReference type="NCBI Taxonomy" id="42055"/>
    <lineage>
        <taxon>Bacteria</taxon>
        <taxon>Pseudomonadati</taxon>
        <taxon>Pseudomonadota</taxon>
        <taxon>Gammaproteobacteria</taxon>
        <taxon>Oceanospirillales</taxon>
        <taxon>Halomonadaceae</taxon>
        <taxon>Chromohalobacter</taxon>
    </lineage>
</organism>
<feature type="transmembrane region" description="Helical" evidence="6">
    <location>
        <begin position="85"/>
        <end position="104"/>
    </location>
</feature>
<dbReference type="RefSeq" id="WP_133694374.1">
    <property type="nucleotide sequence ID" value="NZ_SOBR01000001.1"/>
</dbReference>
<name>A0A4R7NX14_9GAMM</name>
<dbReference type="InterPro" id="IPR005538">
    <property type="entry name" value="LrgA/CidA"/>
</dbReference>
<evidence type="ECO:0000256" key="4">
    <source>
        <dbReference type="ARBA" id="ARBA00022989"/>
    </source>
</evidence>
<reference evidence="7 8" key="1">
    <citation type="submission" date="2019-03" db="EMBL/GenBank/DDBJ databases">
        <title>Genomic Encyclopedia of Type Strains, Phase IV (KMG-IV): sequencing the most valuable type-strain genomes for metagenomic binning, comparative biology and taxonomic classification.</title>
        <authorList>
            <person name="Goeker M."/>
        </authorList>
    </citation>
    <scope>NUCLEOTIDE SEQUENCE [LARGE SCALE GENOMIC DNA]</scope>
    <source>
        <strain evidence="7 8">DSM 6770</strain>
    </source>
</reference>
<evidence type="ECO:0000313" key="8">
    <source>
        <dbReference type="Proteomes" id="UP000295380"/>
    </source>
</evidence>
<evidence type="ECO:0000256" key="3">
    <source>
        <dbReference type="ARBA" id="ARBA00022692"/>
    </source>
</evidence>
<dbReference type="PANTHER" id="PTHR33931:SF2">
    <property type="entry name" value="HOLIN-LIKE PROTEIN CIDA"/>
    <property type="match status" value="1"/>
</dbReference>
<comment type="caution">
    <text evidence="7">The sequence shown here is derived from an EMBL/GenBank/DDBJ whole genome shotgun (WGS) entry which is preliminary data.</text>
</comment>
<keyword evidence="2" id="KW-1003">Cell membrane</keyword>
<dbReference type="OrthoDB" id="385012at2"/>
<dbReference type="Pfam" id="PF03788">
    <property type="entry name" value="LrgA"/>
    <property type="match status" value="1"/>
</dbReference>
<protein>
    <submittedName>
        <fullName evidence="7">Holin-like protein</fullName>
    </submittedName>
</protein>
<dbReference type="Proteomes" id="UP000295380">
    <property type="component" value="Unassembled WGS sequence"/>
</dbReference>
<keyword evidence="8" id="KW-1185">Reference proteome</keyword>
<dbReference type="PANTHER" id="PTHR33931">
    <property type="entry name" value="HOLIN-LIKE PROTEIN CIDA-RELATED"/>
    <property type="match status" value="1"/>
</dbReference>
<evidence type="ECO:0000256" key="6">
    <source>
        <dbReference type="SAM" id="Phobius"/>
    </source>
</evidence>
<keyword evidence="3 6" id="KW-0812">Transmembrane</keyword>